<evidence type="ECO:0000313" key="3">
    <source>
        <dbReference type="Proteomes" id="UP001487740"/>
    </source>
</evidence>
<gene>
    <name evidence="2" type="ORF">O3P69_013215</name>
</gene>
<dbReference type="AlphaFoldDB" id="A0AAW0U276"/>
<comment type="caution">
    <text evidence="2">The sequence shown here is derived from an EMBL/GenBank/DDBJ whole genome shotgun (WGS) entry which is preliminary data.</text>
</comment>
<keyword evidence="3" id="KW-1185">Reference proteome</keyword>
<accession>A0AAW0U276</accession>
<protein>
    <recommendedName>
        <fullName evidence="4">Secreted protein</fullName>
    </recommendedName>
</protein>
<dbReference type="Proteomes" id="UP001487740">
    <property type="component" value="Unassembled WGS sequence"/>
</dbReference>
<name>A0AAW0U276_SCYPA</name>
<feature type="region of interest" description="Disordered" evidence="1">
    <location>
        <begin position="84"/>
        <end position="109"/>
    </location>
</feature>
<dbReference type="EMBL" id="JARAKH010000021">
    <property type="protein sequence ID" value="KAK8393021.1"/>
    <property type="molecule type" value="Genomic_DNA"/>
</dbReference>
<organism evidence="2 3">
    <name type="scientific">Scylla paramamosain</name>
    <name type="common">Mud crab</name>
    <dbReference type="NCBI Taxonomy" id="85552"/>
    <lineage>
        <taxon>Eukaryota</taxon>
        <taxon>Metazoa</taxon>
        <taxon>Ecdysozoa</taxon>
        <taxon>Arthropoda</taxon>
        <taxon>Crustacea</taxon>
        <taxon>Multicrustacea</taxon>
        <taxon>Malacostraca</taxon>
        <taxon>Eumalacostraca</taxon>
        <taxon>Eucarida</taxon>
        <taxon>Decapoda</taxon>
        <taxon>Pleocyemata</taxon>
        <taxon>Brachyura</taxon>
        <taxon>Eubrachyura</taxon>
        <taxon>Portunoidea</taxon>
        <taxon>Portunidae</taxon>
        <taxon>Portuninae</taxon>
        <taxon>Scylla</taxon>
    </lineage>
</organism>
<reference evidence="2 3" key="1">
    <citation type="submission" date="2023-03" db="EMBL/GenBank/DDBJ databases">
        <title>High-quality genome of Scylla paramamosain provides insights in environmental adaptation.</title>
        <authorList>
            <person name="Zhang L."/>
        </authorList>
    </citation>
    <scope>NUCLEOTIDE SEQUENCE [LARGE SCALE GENOMIC DNA]</scope>
    <source>
        <strain evidence="2">LZ_2023a</strain>
        <tissue evidence="2">Muscle</tissue>
    </source>
</reference>
<evidence type="ECO:0008006" key="4">
    <source>
        <dbReference type="Google" id="ProtNLM"/>
    </source>
</evidence>
<evidence type="ECO:0000256" key="1">
    <source>
        <dbReference type="SAM" id="MobiDB-lite"/>
    </source>
</evidence>
<proteinExistence type="predicted"/>
<sequence>MQAAIGLACLTMQQRQTSDSAVARIVCVAAGECGGECGRSAVLVLWRRCSSVPGLVLKSHPWVQVGQAYYSDTHTHGLQQVQCRDHQHSSKHGEEFYHPAIEEVQRPNE</sequence>
<evidence type="ECO:0000313" key="2">
    <source>
        <dbReference type="EMBL" id="KAK8393021.1"/>
    </source>
</evidence>